<sequence length="1141" mass="129790">MKRRGLLLLILVCATLFRLPKHDFLRRQQRQQDLRTLTNPYTIHFATVGVAQGVRLSCWVSVNWAYGRNGRCHFSNICRFFTTREKCSIRSAVAAVGSSLTIFALLCGDINVLPGPLAHCIYCNKVGRRNAVKISCSSCLHIFHRTCLAKHAKMNDKDLNSYRKKNNFQCWSCTLPNLNDSYWSLPPPPPNLPRTQIFPRRADKNAISFLTFNARSLKDRNKAADIIALLDTHAPDICAVNETWLAPDVHNHEVLPREYVVLRKDRLGGRRPAGGVLLAIRPFLQPKRLEQLEGCAEVVWAQIRVNELKLLVGSGYRRPNADDDYNKALMHSLDLAAAVKDNFDGSFLMGDFNLDVCWESTPPLVRAPVAENFVDAFASMGFSQLINSPTRTTATTSKTLDLFLSDVPAIVATTEVVPGVSDHDAVKALLALATIRPLSAPREIYDFRKANWPAMNDALLQRLQAVLAIDDVTESWENWKRIVFECAGEFIPKKRVGGRAKKRLLPWMNKQIKMLIRIRDNFFRQWLRNKNDFSRQTFLAARRAAQSALRKARDNWLWKLGSGREGSKDFWRYIHSKTKVPLNSVTFECDRRNVTEPQEVAARFSDVFKKNFSSSRNIFPFMRRATRDTNFTTKSLSEIVCIPSAIHNLLQQTKQNAAAGPDNVPAAILRHCAASLSISLSYIFNKSLEQGTLPVDWKTAAITPIPKDGPKDDMENYRPISITSLVGKTLERFIRDEMVKFLEDEKVIPNCQHGFRAKRSCVTLLTGTINDWTATLDEKSGDHIHAAFLDWSKAFDKVNHARLVSKLEHYRIKGRLLKWLENFLTGRTQFVQYRGARSESTEVSSGVIQGSVLGPLLFNVFVSDLPDALNKCTLVQYADDATIYKKISCQEDADEFQEELNNVDIWCANNGMELNSRKCKVMDISRARLPLHFEYTLGDAPLEYVDSQRLLGVHIARDLRWRVHTDIVRAKAAQRLSFAARNLRGCTPRVKRIAYLTMVKPVMTFGLPAWHPTTQENINKLSRVQNRAMHFAFGKILPEPRLQNVMPFNMHLRHTDLVFFQRCQSGQTDFDARARIIQGRALRGDNTAHPRLQPPPARTAFGRSAFSYRVCKPWNDLPPSLKDCDASKFPSLCEQFLWCNF</sequence>
<dbReference type="InterPro" id="IPR000477">
    <property type="entry name" value="RT_dom"/>
</dbReference>
<dbReference type="Proteomes" id="UP000494165">
    <property type="component" value="Unassembled WGS sequence"/>
</dbReference>
<comment type="caution">
    <text evidence="3">The sequence shown here is derived from an EMBL/GenBank/DDBJ whole genome shotgun (WGS) entry which is preliminary data.</text>
</comment>
<dbReference type="PROSITE" id="PS50878">
    <property type="entry name" value="RT_POL"/>
    <property type="match status" value="1"/>
</dbReference>
<evidence type="ECO:0000313" key="4">
    <source>
        <dbReference type="Proteomes" id="UP000494165"/>
    </source>
</evidence>
<dbReference type="PANTHER" id="PTHR33395">
    <property type="entry name" value="TRANSCRIPTASE, PUTATIVE-RELATED-RELATED"/>
    <property type="match status" value="1"/>
</dbReference>
<protein>
    <recommendedName>
        <fullName evidence="2">Reverse transcriptase domain-containing protein</fullName>
    </recommendedName>
</protein>
<dbReference type="Pfam" id="PF03372">
    <property type="entry name" value="Exo_endo_phos"/>
    <property type="match status" value="1"/>
</dbReference>
<proteinExistence type="predicted"/>
<dbReference type="PANTHER" id="PTHR33395:SF22">
    <property type="entry name" value="REVERSE TRANSCRIPTASE DOMAIN-CONTAINING PROTEIN"/>
    <property type="match status" value="1"/>
</dbReference>
<keyword evidence="4" id="KW-1185">Reference proteome</keyword>
<organism evidence="3 4">
    <name type="scientific">Cloeon dipterum</name>
    <dbReference type="NCBI Taxonomy" id="197152"/>
    <lineage>
        <taxon>Eukaryota</taxon>
        <taxon>Metazoa</taxon>
        <taxon>Ecdysozoa</taxon>
        <taxon>Arthropoda</taxon>
        <taxon>Hexapoda</taxon>
        <taxon>Insecta</taxon>
        <taxon>Pterygota</taxon>
        <taxon>Palaeoptera</taxon>
        <taxon>Ephemeroptera</taxon>
        <taxon>Pisciforma</taxon>
        <taxon>Baetidae</taxon>
        <taxon>Cloeon</taxon>
    </lineage>
</organism>
<keyword evidence="1" id="KW-0732">Signal</keyword>
<gene>
    <name evidence="3" type="ORF">CLODIP_2_CD11199</name>
</gene>
<feature type="signal peptide" evidence="1">
    <location>
        <begin position="1"/>
        <end position="20"/>
    </location>
</feature>
<evidence type="ECO:0000259" key="2">
    <source>
        <dbReference type="PROSITE" id="PS50878"/>
    </source>
</evidence>
<feature type="chain" id="PRO_5035930267" description="Reverse transcriptase domain-containing protein" evidence="1">
    <location>
        <begin position="21"/>
        <end position="1141"/>
    </location>
</feature>
<dbReference type="InterPro" id="IPR036691">
    <property type="entry name" value="Endo/exonu/phosph_ase_sf"/>
</dbReference>
<dbReference type="InterPro" id="IPR011011">
    <property type="entry name" value="Znf_FYVE_PHD"/>
</dbReference>
<evidence type="ECO:0000313" key="3">
    <source>
        <dbReference type="EMBL" id="CAB3388203.1"/>
    </source>
</evidence>
<dbReference type="InterPro" id="IPR005135">
    <property type="entry name" value="Endo/exonuclease/phosphatase"/>
</dbReference>
<dbReference type="SUPFAM" id="SSF57903">
    <property type="entry name" value="FYVE/PHD zinc finger"/>
    <property type="match status" value="1"/>
</dbReference>
<dbReference type="AlphaFoldDB" id="A0A8S1E3X5"/>
<dbReference type="SUPFAM" id="SSF56219">
    <property type="entry name" value="DNase I-like"/>
    <property type="match status" value="1"/>
</dbReference>
<dbReference type="CDD" id="cd01650">
    <property type="entry name" value="RT_nLTR_like"/>
    <property type="match status" value="1"/>
</dbReference>
<dbReference type="EMBL" id="CADEPI010000717">
    <property type="protein sequence ID" value="CAB3388203.1"/>
    <property type="molecule type" value="Genomic_DNA"/>
</dbReference>
<feature type="domain" description="Reverse transcriptase" evidence="2">
    <location>
        <begin position="686"/>
        <end position="955"/>
    </location>
</feature>
<dbReference type="OrthoDB" id="6629632at2759"/>
<evidence type="ECO:0000256" key="1">
    <source>
        <dbReference type="SAM" id="SignalP"/>
    </source>
</evidence>
<dbReference type="GO" id="GO:0003824">
    <property type="term" value="F:catalytic activity"/>
    <property type="evidence" value="ECO:0007669"/>
    <property type="project" value="InterPro"/>
</dbReference>
<dbReference type="CDD" id="cd15489">
    <property type="entry name" value="PHD_SF"/>
    <property type="match status" value="1"/>
</dbReference>
<dbReference type="GO" id="GO:0071897">
    <property type="term" value="P:DNA biosynthetic process"/>
    <property type="evidence" value="ECO:0007669"/>
    <property type="project" value="UniProtKB-ARBA"/>
</dbReference>
<dbReference type="SUPFAM" id="SSF56672">
    <property type="entry name" value="DNA/RNA polymerases"/>
    <property type="match status" value="1"/>
</dbReference>
<dbReference type="Gene3D" id="3.60.10.10">
    <property type="entry name" value="Endonuclease/exonuclease/phosphatase"/>
    <property type="match status" value="1"/>
</dbReference>
<reference evidence="3 4" key="1">
    <citation type="submission" date="2020-04" db="EMBL/GenBank/DDBJ databases">
        <authorList>
            <person name="Alioto T."/>
            <person name="Alioto T."/>
            <person name="Gomez Garrido J."/>
        </authorList>
    </citation>
    <scope>NUCLEOTIDE SEQUENCE [LARGE SCALE GENOMIC DNA]</scope>
</reference>
<accession>A0A8S1E3X5</accession>
<dbReference type="Pfam" id="PF00078">
    <property type="entry name" value="RVT_1"/>
    <property type="match status" value="1"/>
</dbReference>
<dbReference type="InterPro" id="IPR043502">
    <property type="entry name" value="DNA/RNA_pol_sf"/>
</dbReference>
<name>A0A8S1E3X5_9INSE</name>